<dbReference type="RefSeq" id="WP_238235518.1">
    <property type="nucleotide sequence ID" value="NZ_BPQQ01000029.1"/>
</dbReference>
<reference evidence="1" key="2">
    <citation type="submission" date="2021-08" db="EMBL/GenBank/DDBJ databases">
        <authorList>
            <person name="Tani A."/>
            <person name="Ola A."/>
            <person name="Ogura Y."/>
            <person name="Katsura K."/>
            <person name="Hayashi T."/>
        </authorList>
    </citation>
    <scope>NUCLEOTIDE SEQUENCE</scope>
    <source>
        <strain evidence="1">DSM 17168</strain>
    </source>
</reference>
<evidence type="ECO:0000313" key="2">
    <source>
        <dbReference type="Proteomes" id="UP001055153"/>
    </source>
</evidence>
<sequence>MSARTPEEARAQIEFALQAKRESLRAATDVLVTAPADPSARRHVDRLTEDIARLEIQLRGVAV</sequence>
<dbReference type="EMBL" id="BPQQ01000029">
    <property type="protein sequence ID" value="GJE00633.1"/>
    <property type="molecule type" value="Genomic_DNA"/>
</dbReference>
<name>A0ABQ4SFU0_9HYPH</name>
<gene>
    <name evidence="1" type="ORF">GMJLKIPL_2556</name>
</gene>
<keyword evidence="2" id="KW-1185">Reference proteome</keyword>
<accession>A0ABQ4SFU0</accession>
<reference evidence="1" key="1">
    <citation type="journal article" date="2021" name="Front. Microbiol.">
        <title>Comprehensive Comparative Genomics and Phenotyping of Methylobacterium Species.</title>
        <authorList>
            <person name="Alessa O."/>
            <person name="Ogura Y."/>
            <person name="Fujitani Y."/>
            <person name="Takami H."/>
            <person name="Hayashi T."/>
            <person name="Sahin N."/>
            <person name="Tani A."/>
        </authorList>
    </citation>
    <scope>NUCLEOTIDE SEQUENCE</scope>
    <source>
        <strain evidence="1">DSM 17168</strain>
    </source>
</reference>
<comment type="caution">
    <text evidence="1">The sequence shown here is derived from an EMBL/GenBank/DDBJ whole genome shotgun (WGS) entry which is preliminary data.</text>
</comment>
<evidence type="ECO:0000313" key="1">
    <source>
        <dbReference type="EMBL" id="GJE00633.1"/>
    </source>
</evidence>
<dbReference type="Proteomes" id="UP001055153">
    <property type="component" value="Unassembled WGS sequence"/>
</dbReference>
<protein>
    <submittedName>
        <fullName evidence="1">Uncharacterized protein</fullName>
    </submittedName>
</protein>
<organism evidence="1 2">
    <name type="scientific">Methylobacterium isbiliense</name>
    <dbReference type="NCBI Taxonomy" id="315478"/>
    <lineage>
        <taxon>Bacteria</taxon>
        <taxon>Pseudomonadati</taxon>
        <taxon>Pseudomonadota</taxon>
        <taxon>Alphaproteobacteria</taxon>
        <taxon>Hyphomicrobiales</taxon>
        <taxon>Methylobacteriaceae</taxon>
        <taxon>Methylobacterium</taxon>
    </lineage>
</organism>
<proteinExistence type="predicted"/>